<evidence type="ECO:0000256" key="1">
    <source>
        <dbReference type="SAM" id="SignalP"/>
    </source>
</evidence>
<dbReference type="Gene3D" id="2.40.70.10">
    <property type="entry name" value="Acid Proteases"/>
    <property type="match status" value="1"/>
</dbReference>
<sequence length="328" mass="34257">MRLLPVLAGLAGILLLAAGAGAAEERAVIPLHARPGPSGFANIMTVAVGGGAPHDVLFDTGSNGLRIRAEAVGPEVRLTDIPITYSYTSGNVLRGVLGYARVAFPGARPAVATPREIAIQVVQSVTCKADKPRCPGWPKSQAGVLGAAYNPTPIFNPLAQLEGRLADGFVVVADDLARPGIAPHVIVGPDEADLAGFSFAPFDAWTGGSQPDGLRAWNTKSVMTCFSVDRGPERCHGTVFDTGAGNGSFEVPDHPVGRTVRPGSLVTTRVPEAGMTLSIVAGSAHWTNRYRFAPPHGSVKGFNSGGLVFRHMQIAFDAVKGRIGFKRP</sequence>
<dbReference type="EMBL" id="JAUSWJ010000001">
    <property type="protein sequence ID" value="MDQ0518155.1"/>
    <property type="molecule type" value="Genomic_DNA"/>
</dbReference>
<evidence type="ECO:0008006" key="4">
    <source>
        <dbReference type="Google" id="ProtNLM"/>
    </source>
</evidence>
<organism evidence="2 3">
    <name type="scientific">Kaistia geumhonensis</name>
    <dbReference type="NCBI Taxonomy" id="410839"/>
    <lineage>
        <taxon>Bacteria</taxon>
        <taxon>Pseudomonadati</taxon>
        <taxon>Pseudomonadota</taxon>
        <taxon>Alphaproteobacteria</taxon>
        <taxon>Hyphomicrobiales</taxon>
        <taxon>Kaistiaceae</taxon>
        <taxon>Kaistia</taxon>
    </lineage>
</organism>
<accession>A0ABU0MB01</accession>
<name>A0ABU0MB01_9HYPH</name>
<feature type="signal peptide" evidence="1">
    <location>
        <begin position="1"/>
        <end position="22"/>
    </location>
</feature>
<keyword evidence="1" id="KW-0732">Signal</keyword>
<dbReference type="Proteomes" id="UP001223743">
    <property type="component" value="Unassembled WGS sequence"/>
</dbReference>
<reference evidence="2 3" key="1">
    <citation type="submission" date="2023-07" db="EMBL/GenBank/DDBJ databases">
        <title>Genomic Encyclopedia of Type Strains, Phase IV (KMG-IV): sequencing the most valuable type-strain genomes for metagenomic binning, comparative biology and taxonomic classification.</title>
        <authorList>
            <person name="Goeker M."/>
        </authorList>
    </citation>
    <scope>NUCLEOTIDE SEQUENCE [LARGE SCALE GENOMIC DNA]</scope>
    <source>
        <strain evidence="2 3">B1-1</strain>
    </source>
</reference>
<feature type="chain" id="PRO_5046982281" description="Aspartyl protease" evidence="1">
    <location>
        <begin position="23"/>
        <end position="328"/>
    </location>
</feature>
<gene>
    <name evidence="2" type="ORF">QO015_003768</name>
</gene>
<evidence type="ECO:0000313" key="2">
    <source>
        <dbReference type="EMBL" id="MDQ0518155.1"/>
    </source>
</evidence>
<proteinExistence type="predicted"/>
<dbReference type="InterPro" id="IPR021109">
    <property type="entry name" value="Peptidase_aspartic_dom_sf"/>
</dbReference>
<dbReference type="RefSeq" id="WP_266283573.1">
    <property type="nucleotide sequence ID" value="NZ_JAPKNF010000003.1"/>
</dbReference>
<evidence type="ECO:0000313" key="3">
    <source>
        <dbReference type="Proteomes" id="UP001223743"/>
    </source>
</evidence>
<protein>
    <recommendedName>
        <fullName evidence="4">Aspartyl protease</fullName>
    </recommendedName>
</protein>
<comment type="caution">
    <text evidence="2">The sequence shown here is derived from an EMBL/GenBank/DDBJ whole genome shotgun (WGS) entry which is preliminary data.</text>
</comment>
<keyword evidence="3" id="KW-1185">Reference proteome</keyword>